<dbReference type="PROSITE" id="PS51257">
    <property type="entry name" value="PROKAR_LIPOPROTEIN"/>
    <property type="match status" value="1"/>
</dbReference>
<evidence type="ECO:0000256" key="1">
    <source>
        <dbReference type="SAM" id="SignalP"/>
    </source>
</evidence>
<organism evidence="2 3">
    <name type="scientific">Populibacterium corticicola</name>
    <dbReference type="NCBI Taxonomy" id="1812826"/>
    <lineage>
        <taxon>Bacteria</taxon>
        <taxon>Bacillati</taxon>
        <taxon>Actinomycetota</taxon>
        <taxon>Actinomycetes</taxon>
        <taxon>Micrococcales</taxon>
        <taxon>Jonesiaceae</taxon>
        <taxon>Populibacterium</taxon>
    </lineage>
</organism>
<name>A0ABW5XG72_9MICO</name>
<evidence type="ECO:0000313" key="3">
    <source>
        <dbReference type="Proteomes" id="UP001597391"/>
    </source>
</evidence>
<comment type="caution">
    <text evidence="2">The sequence shown here is derived from an EMBL/GenBank/DDBJ whole genome shotgun (WGS) entry which is preliminary data.</text>
</comment>
<feature type="chain" id="PRO_5046952317" description="Copper chaperone PCu(A)C" evidence="1">
    <location>
        <begin position="28"/>
        <end position="161"/>
    </location>
</feature>
<protein>
    <recommendedName>
        <fullName evidence="4">Copper chaperone PCu(A)C</fullName>
    </recommendedName>
</protein>
<keyword evidence="1" id="KW-0732">Signal</keyword>
<dbReference type="EMBL" id="JBHUOP010000006">
    <property type="protein sequence ID" value="MFD2841476.1"/>
    <property type="molecule type" value="Genomic_DNA"/>
</dbReference>
<dbReference type="Proteomes" id="UP001597391">
    <property type="component" value="Unassembled WGS sequence"/>
</dbReference>
<gene>
    <name evidence="2" type="ORF">ACFSYH_12995</name>
</gene>
<evidence type="ECO:0008006" key="4">
    <source>
        <dbReference type="Google" id="ProtNLM"/>
    </source>
</evidence>
<evidence type="ECO:0000313" key="2">
    <source>
        <dbReference type="EMBL" id="MFD2841476.1"/>
    </source>
</evidence>
<accession>A0ABW5XG72</accession>
<feature type="signal peptide" evidence="1">
    <location>
        <begin position="1"/>
        <end position="27"/>
    </location>
</feature>
<proteinExistence type="predicted"/>
<sequence>MFNPASRPLRVVAGAALAGGLVLGVTACAPSTTDLYYAASDGTRVTLDEGTVEVINLMILTSGEGGTAHVHGAIKNHTTDDNVASLVSEDGALNLQVELSSQQTVNLSNDDVAGTEIADFPAKPGSTLDVQLSDAAGNAKVVHVPVLDGTLPEYQDHAPTE</sequence>
<reference evidence="3" key="1">
    <citation type="journal article" date="2019" name="Int. J. Syst. Evol. Microbiol.">
        <title>The Global Catalogue of Microorganisms (GCM) 10K type strain sequencing project: providing services to taxonomists for standard genome sequencing and annotation.</title>
        <authorList>
            <consortium name="The Broad Institute Genomics Platform"/>
            <consortium name="The Broad Institute Genome Sequencing Center for Infectious Disease"/>
            <person name="Wu L."/>
            <person name="Ma J."/>
        </authorList>
    </citation>
    <scope>NUCLEOTIDE SEQUENCE [LARGE SCALE GENOMIC DNA]</scope>
    <source>
        <strain evidence="3">KCTC 33576</strain>
    </source>
</reference>
<keyword evidence="3" id="KW-1185">Reference proteome</keyword>
<dbReference type="RefSeq" id="WP_377467504.1">
    <property type="nucleotide sequence ID" value="NZ_JBHUOP010000006.1"/>
</dbReference>